<evidence type="ECO:0000313" key="6">
    <source>
        <dbReference type="Proteomes" id="UP000295281"/>
    </source>
</evidence>
<sequence>MTRAELDKNPRDVAAMFDAIAGRYDLLNDVLSAGQDRRWRRAVVGAVDAYSGELVLDLAAGTGTSSESFTAKGARVVACDFSLGMLQVGAERRGGASSRGVTVVAGDALRLPFADETFDAVTISFGLRNVNDVDQALAELRRVTRVGGRLVICEFSHLPVPVLDRLLGRGMEVGLPLVARGFGNDPGAYAYLSESIAAWPDQPALAGRLQAAGWSRVAWRNLTLGVVALHRGYREG</sequence>
<keyword evidence="2 4" id="KW-0808">Transferase</keyword>
<feature type="binding site" evidence="4">
    <location>
        <position position="124"/>
    </location>
    <ligand>
        <name>S-adenosyl-L-methionine</name>
        <dbReference type="ChEBI" id="CHEBI:59789"/>
    </ligand>
</feature>
<comment type="catalytic activity">
    <reaction evidence="4">
        <text>a 2-demethylmenaquinol + S-adenosyl-L-methionine = a menaquinol + S-adenosyl-L-homocysteine + H(+)</text>
        <dbReference type="Rhea" id="RHEA:42640"/>
        <dbReference type="Rhea" id="RHEA-COMP:9539"/>
        <dbReference type="Rhea" id="RHEA-COMP:9563"/>
        <dbReference type="ChEBI" id="CHEBI:15378"/>
        <dbReference type="ChEBI" id="CHEBI:18151"/>
        <dbReference type="ChEBI" id="CHEBI:55437"/>
        <dbReference type="ChEBI" id="CHEBI:57856"/>
        <dbReference type="ChEBI" id="CHEBI:59789"/>
        <dbReference type="EC" id="2.1.1.163"/>
    </reaction>
</comment>
<feature type="binding site" evidence="4">
    <location>
        <begin position="107"/>
        <end position="108"/>
    </location>
    <ligand>
        <name>S-adenosyl-L-methionine</name>
        <dbReference type="ChEBI" id="CHEBI:59789"/>
    </ligand>
</feature>
<reference evidence="5 6" key="1">
    <citation type="submission" date="2019-03" db="EMBL/GenBank/DDBJ databases">
        <title>Genomic Encyclopedia of Type Strains, Phase IV (KMG-IV): sequencing the most valuable type-strain genomes for metagenomic binning, comparative biology and taxonomic classification.</title>
        <authorList>
            <person name="Goeker M."/>
        </authorList>
    </citation>
    <scope>NUCLEOTIDE SEQUENCE [LARGE SCALE GENOMIC DNA]</scope>
    <source>
        <strain evidence="5 6">DSM 46770</strain>
    </source>
</reference>
<keyword evidence="6" id="KW-1185">Reference proteome</keyword>
<evidence type="ECO:0000256" key="2">
    <source>
        <dbReference type="ARBA" id="ARBA00022679"/>
    </source>
</evidence>
<dbReference type="GO" id="GO:0043770">
    <property type="term" value="F:demethylmenaquinone methyltransferase activity"/>
    <property type="evidence" value="ECO:0007669"/>
    <property type="project" value="UniProtKB-UniRule"/>
</dbReference>
<dbReference type="EC" id="2.1.1.163" evidence="4"/>
<dbReference type="InterPro" id="IPR023576">
    <property type="entry name" value="UbiE/COQ5_MeTrFase_CS"/>
</dbReference>
<dbReference type="NCBIfam" id="NF001241">
    <property type="entry name" value="PRK00216.1-2"/>
    <property type="match status" value="1"/>
</dbReference>
<name>A0A4V3D6X3_9ACTN</name>
<keyword evidence="1 4" id="KW-0489">Methyltransferase</keyword>
<dbReference type="AlphaFoldDB" id="A0A4V3D6X3"/>
<evidence type="ECO:0000313" key="5">
    <source>
        <dbReference type="EMBL" id="TDQ45617.1"/>
    </source>
</evidence>
<dbReference type="InterPro" id="IPR004033">
    <property type="entry name" value="UbiE/COQ5_MeTrFase"/>
</dbReference>
<evidence type="ECO:0000256" key="4">
    <source>
        <dbReference type="HAMAP-Rule" id="MF_01813"/>
    </source>
</evidence>
<feature type="binding site" evidence="4">
    <location>
        <position position="62"/>
    </location>
    <ligand>
        <name>S-adenosyl-L-methionine</name>
        <dbReference type="ChEBI" id="CHEBI:59789"/>
    </ligand>
</feature>
<proteinExistence type="inferred from homology"/>
<dbReference type="PROSITE" id="PS01184">
    <property type="entry name" value="UBIE_2"/>
    <property type="match status" value="1"/>
</dbReference>
<accession>A0A4V3D6X3</accession>
<gene>
    <name evidence="4" type="primary">menG</name>
    <name evidence="5" type="ORF">EV190_13016</name>
</gene>
<dbReference type="GO" id="GO:0009234">
    <property type="term" value="P:menaquinone biosynthetic process"/>
    <property type="evidence" value="ECO:0007669"/>
    <property type="project" value="UniProtKB-UniRule"/>
</dbReference>
<dbReference type="Proteomes" id="UP000295281">
    <property type="component" value="Unassembled WGS sequence"/>
</dbReference>
<dbReference type="PANTHER" id="PTHR43591">
    <property type="entry name" value="METHYLTRANSFERASE"/>
    <property type="match status" value="1"/>
</dbReference>
<dbReference type="RefSeq" id="WP_133743435.1">
    <property type="nucleotide sequence ID" value="NZ_SNYN01000030.1"/>
</dbReference>
<protein>
    <recommendedName>
        <fullName evidence="4">Demethylmenaquinone methyltransferase</fullName>
        <ecNumber evidence="4">2.1.1.163</ecNumber>
    </recommendedName>
</protein>
<dbReference type="HAMAP" id="MF_01813">
    <property type="entry name" value="MenG_UbiE_methyltr"/>
    <property type="match status" value="1"/>
</dbReference>
<dbReference type="OrthoDB" id="9808140at2"/>
<comment type="function">
    <text evidence="4">Methyltransferase required for the conversion of demethylmenaquinol (DMKH2) to menaquinol (MKH2).</text>
</comment>
<feature type="binding site" evidence="4">
    <location>
        <position position="80"/>
    </location>
    <ligand>
        <name>S-adenosyl-L-methionine</name>
        <dbReference type="ChEBI" id="CHEBI:59789"/>
    </ligand>
</feature>
<dbReference type="PROSITE" id="PS01183">
    <property type="entry name" value="UBIE_1"/>
    <property type="match status" value="1"/>
</dbReference>
<dbReference type="CDD" id="cd02440">
    <property type="entry name" value="AdoMet_MTases"/>
    <property type="match status" value="1"/>
</dbReference>
<dbReference type="EMBL" id="SNYN01000030">
    <property type="protein sequence ID" value="TDQ45617.1"/>
    <property type="molecule type" value="Genomic_DNA"/>
</dbReference>
<dbReference type="SUPFAM" id="SSF53335">
    <property type="entry name" value="S-adenosyl-L-methionine-dependent methyltransferases"/>
    <property type="match status" value="1"/>
</dbReference>
<dbReference type="PROSITE" id="PS51608">
    <property type="entry name" value="SAM_MT_UBIE"/>
    <property type="match status" value="1"/>
</dbReference>
<dbReference type="UniPathway" id="UPA00079">
    <property type="reaction ID" value="UER00169"/>
</dbReference>
<organism evidence="5 6">
    <name type="scientific">Actinorugispora endophytica</name>
    <dbReference type="NCBI Taxonomy" id="1605990"/>
    <lineage>
        <taxon>Bacteria</taxon>
        <taxon>Bacillati</taxon>
        <taxon>Actinomycetota</taxon>
        <taxon>Actinomycetes</taxon>
        <taxon>Streptosporangiales</taxon>
        <taxon>Nocardiopsidaceae</taxon>
        <taxon>Actinorugispora</taxon>
    </lineage>
</organism>
<keyword evidence="3 4" id="KW-0949">S-adenosyl-L-methionine</keyword>
<keyword evidence="4" id="KW-0474">Menaquinone biosynthesis</keyword>
<dbReference type="InterPro" id="IPR029063">
    <property type="entry name" value="SAM-dependent_MTases_sf"/>
</dbReference>
<dbReference type="GO" id="GO:0032259">
    <property type="term" value="P:methylation"/>
    <property type="evidence" value="ECO:0007669"/>
    <property type="project" value="UniProtKB-KW"/>
</dbReference>
<comment type="pathway">
    <text evidence="4">Quinol/quinone metabolism; menaquinone biosynthesis; menaquinol from 1,4-dihydroxy-2-naphthoate: step 2/2.</text>
</comment>
<evidence type="ECO:0000256" key="3">
    <source>
        <dbReference type="ARBA" id="ARBA00022691"/>
    </source>
</evidence>
<dbReference type="PANTHER" id="PTHR43591:SF24">
    <property type="entry name" value="2-METHOXY-6-POLYPRENYL-1,4-BENZOQUINOL METHYLASE, MITOCHONDRIAL"/>
    <property type="match status" value="1"/>
</dbReference>
<comment type="caution">
    <text evidence="5">The sequence shown here is derived from an EMBL/GenBank/DDBJ whole genome shotgun (WGS) entry which is preliminary data.</text>
</comment>
<dbReference type="Pfam" id="PF01209">
    <property type="entry name" value="Ubie_methyltran"/>
    <property type="match status" value="1"/>
</dbReference>
<comment type="similarity">
    <text evidence="4">Belongs to the class I-like SAM-binding methyltransferase superfamily. MenG/UbiE family.</text>
</comment>
<dbReference type="Gene3D" id="3.40.50.150">
    <property type="entry name" value="Vaccinia Virus protein VP39"/>
    <property type="match status" value="1"/>
</dbReference>
<dbReference type="NCBIfam" id="TIGR01934">
    <property type="entry name" value="MenG_MenH_UbiE"/>
    <property type="match status" value="1"/>
</dbReference>
<evidence type="ECO:0000256" key="1">
    <source>
        <dbReference type="ARBA" id="ARBA00022603"/>
    </source>
</evidence>